<evidence type="ECO:0000313" key="3">
    <source>
        <dbReference type="Proteomes" id="UP000789405"/>
    </source>
</evidence>
<dbReference type="Proteomes" id="UP000789405">
    <property type="component" value="Unassembled WGS sequence"/>
</dbReference>
<dbReference type="AlphaFoldDB" id="A0A9N8V9P4"/>
<reference evidence="2" key="1">
    <citation type="submission" date="2021-06" db="EMBL/GenBank/DDBJ databases">
        <authorList>
            <person name="Kallberg Y."/>
            <person name="Tangrot J."/>
            <person name="Rosling A."/>
        </authorList>
    </citation>
    <scope>NUCLEOTIDE SEQUENCE</scope>
    <source>
        <strain evidence="2">MA453B</strain>
    </source>
</reference>
<keyword evidence="3" id="KW-1185">Reference proteome</keyword>
<accession>A0A9N8V9P4</accession>
<feature type="region of interest" description="Disordered" evidence="1">
    <location>
        <begin position="1"/>
        <end position="21"/>
    </location>
</feature>
<proteinExistence type="predicted"/>
<protein>
    <submittedName>
        <fullName evidence="2">28912_t:CDS:1</fullName>
    </submittedName>
</protein>
<feature type="compositionally biased region" description="Polar residues" evidence="1">
    <location>
        <begin position="1"/>
        <end position="20"/>
    </location>
</feature>
<evidence type="ECO:0000313" key="2">
    <source>
        <dbReference type="EMBL" id="CAG8447987.1"/>
    </source>
</evidence>
<organism evidence="2 3">
    <name type="scientific">Dentiscutata erythropus</name>
    <dbReference type="NCBI Taxonomy" id="1348616"/>
    <lineage>
        <taxon>Eukaryota</taxon>
        <taxon>Fungi</taxon>
        <taxon>Fungi incertae sedis</taxon>
        <taxon>Mucoromycota</taxon>
        <taxon>Glomeromycotina</taxon>
        <taxon>Glomeromycetes</taxon>
        <taxon>Diversisporales</taxon>
        <taxon>Gigasporaceae</taxon>
        <taxon>Dentiscutata</taxon>
    </lineage>
</organism>
<gene>
    <name evidence="2" type="ORF">DERYTH_LOCUS340</name>
</gene>
<dbReference type="OrthoDB" id="2305109at2759"/>
<name>A0A9N8V9P4_9GLOM</name>
<evidence type="ECO:0000256" key="1">
    <source>
        <dbReference type="SAM" id="MobiDB-lite"/>
    </source>
</evidence>
<sequence>MKTTPQPITNTNEASHSSINLDGDDINHNIHETTERHLDFHSKATVQGIKNAIDNWLYPNDKIYEQAIQKELEALCPNKMGWYKKDFKWETLFIKIENLITLFESFRCAIFDHVFKKKISPTVNSESSKSEITSWKVSEEVQWCFENLDSIIEEDDKTYLQMVAKKVFGRKPTKNQYVVTRAILHNLFNPEIDKIKFDERYLTRKLSSFLHNHGEDDQENNESSSSGDE</sequence>
<comment type="caution">
    <text evidence="2">The sequence shown here is derived from an EMBL/GenBank/DDBJ whole genome shotgun (WGS) entry which is preliminary data.</text>
</comment>
<dbReference type="EMBL" id="CAJVPY010000071">
    <property type="protein sequence ID" value="CAG8447987.1"/>
    <property type="molecule type" value="Genomic_DNA"/>
</dbReference>